<feature type="transmembrane region" description="Helical" evidence="7">
    <location>
        <begin position="402"/>
        <end position="421"/>
    </location>
</feature>
<dbReference type="Proteomes" id="UP000219435">
    <property type="component" value="Unassembled WGS sequence"/>
</dbReference>
<dbReference type="InterPro" id="IPR004869">
    <property type="entry name" value="MMPL_dom"/>
</dbReference>
<dbReference type="PROSITE" id="PS50156">
    <property type="entry name" value="SSD"/>
    <property type="match status" value="1"/>
</dbReference>
<feature type="transmembrane region" description="Helical" evidence="7">
    <location>
        <begin position="677"/>
        <end position="696"/>
    </location>
</feature>
<evidence type="ECO:0000256" key="7">
    <source>
        <dbReference type="SAM" id="Phobius"/>
    </source>
</evidence>
<feature type="transmembrane region" description="Helical" evidence="7">
    <location>
        <begin position="241"/>
        <end position="262"/>
    </location>
</feature>
<dbReference type="PANTHER" id="PTHR33406">
    <property type="entry name" value="MEMBRANE PROTEIN MJ1562-RELATED"/>
    <property type="match status" value="1"/>
</dbReference>
<dbReference type="InterPro" id="IPR050545">
    <property type="entry name" value="Mycobact_MmpL"/>
</dbReference>
<protein>
    <submittedName>
        <fullName evidence="9">Putative drug exporter of the RND superfamily</fullName>
    </submittedName>
</protein>
<feature type="transmembrane region" description="Helical" evidence="7">
    <location>
        <begin position="562"/>
        <end position="581"/>
    </location>
</feature>
<feature type="transmembrane region" description="Helical" evidence="7">
    <location>
        <begin position="702"/>
        <end position="723"/>
    </location>
</feature>
<feature type="compositionally biased region" description="Low complexity" evidence="6">
    <location>
        <begin position="113"/>
        <end position="122"/>
    </location>
</feature>
<evidence type="ECO:0000256" key="5">
    <source>
        <dbReference type="ARBA" id="ARBA00023136"/>
    </source>
</evidence>
<evidence type="ECO:0000259" key="8">
    <source>
        <dbReference type="PROSITE" id="PS50156"/>
    </source>
</evidence>
<keyword evidence="10" id="KW-1185">Reference proteome</keyword>
<reference evidence="10" key="1">
    <citation type="submission" date="2017-08" db="EMBL/GenBank/DDBJ databases">
        <authorList>
            <person name="Varghese N."/>
            <person name="Submissions S."/>
        </authorList>
    </citation>
    <scope>NUCLEOTIDE SEQUENCE [LARGE SCALE GENOMIC DNA]</scope>
    <source>
        <strain evidence="10">DSM 4725</strain>
    </source>
</reference>
<dbReference type="AlphaFoldDB" id="A0A285VG80"/>
<feature type="region of interest" description="Disordered" evidence="6">
    <location>
        <begin position="761"/>
        <end position="783"/>
    </location>
</feature>
<dbReference type="SUPFAM" id="SSF82866">
    <property type="entry name" value="Multidrug efflux transporter AcrB transmembrane domain"/>
    <property type="match status" value="2"/>
</dbReference>
<dbReference type="Pfam" id="PF03176">
    <property type="entry name" value="MMPL"/>
    <property type="match status" value="2"/>
</dbReference>
<keyword evidence="2" id="KW-1003">Cell membrane</keyword>
<dbReference type="InterPro" id="IPR000731">
    <property type="entry name" value="SSD"/>
</dbReference>
<gene>
    <name evidence="9" type="ORF">SAMN05660748_4270</name>
</gene>
<keyword evidence="5 7" id="KW-0472">Membrane</keyword>
<name>A0A285VG80_9ACTN</name>
<evidence type="ECO:0000256" key="2">
    <source>
        <dbReference type="ARBA" id="ARBA00022475"/>
    </source>
</evidence>
<feature type="transmembrane region" description="Helical" evidence="7">
    <location>
        <begin position="20"/>
        <end position="36"/>
    </location>
</feature>
<sequence length="783" mass="81444">MSTLLYRVGRWTYRHPFRVIGVWAALLVALVGALVLNPPKLSTEFRIDGTPAQEVIDELARELPEVSGGQGSLVFQAPAGDRLDSELLGPVLAEAVQGVYSVEEVVDPADLMQSQQQPGAAPATPPRSTPETPGNAPSAPPGTLVVGGQPVLGVTVSEDGRVALFQFQFDDQIFELPQGTVADTVAAAEAPAEEAGVAVLPGATLQEIPEIIGVGEIVGLAVAALVLVVTLGSVVAAGLPLLTALAGVGAGIGGAFALAHLFELNSLSVVLALMLGLAVGIDYALFIVNRQRWLILTRGLDAGEATGRAVGTAGSAVFFAGTTVVIALTALLVVGISLLTVMALIAAATVAIAVLVALTLLPALLGLVKERICSPRARARQAGHRDRSRNPARRWVGLVVRYRWAAVVLVTAVAALLALPLSSMRLGMPSAESYGSGTPQREGYDLVAEGFGEGFNGPLVVAARTAEPGTPIEPPALQELVADLSALDGVQSAMPAGLSQDGTIAVLQVVPTTGPTDEATEDLVAEIRDRSAQYGDDLGITLGVTGLTAIGIDMSQRLSEVLPIYLAVVLGLSLIVLLLVFRSILVPVKATLGFLLSILATFGATTAVFQWGWLNQVFGLDSTTVVMSVIPIIATGVLYGLAMDYQIFLVSSIRESHVHGHHGTDSVTDGFTQASRVVVAAAIIMTAVFGGFIFNADPMVKQVGFALAVGILIDAFLIRLTLVPAVMAMFGDRAWWLPAWLDRLLPDLDVEGDKLVQRLNGEHGDVPEAAEPPGREPASAPAG</sequence>
<accession>A0A285VG80</accession>
<feature type="transmembrane region" description="Helical" evidence="7">
    <location>
        <begin position="268"/>
        <end position="288"/>
    </location>
</feature>
<feature type="transmembrane region" description="Helical" evidence="7">
    <location>
        <begin position="211"/>
        <end position="234"/>
    </location>
</feature>
<feature type="transmembrane region" description="Helical" evidence="7">
    <location>
        <begin position="309"/>
        <end position="336"/>
    </location>
</feature>
<evidence type="ECO:0000256" key="3">
    <source>
        <dbReference type="ARBA" id="ARBA00022692"/>
    </source>
</evidence>
<evidence type="ECO:0000313" key="9">
    <source>
        <dbReference type="EMBL" id="SOC52973.1"/>
    </source>
</evidence>
<dbReference type="PANTHER" id="PTHR33406:SF13">
    <property type="entry name" value="MEMBRANE PROTEIN YDFJ"/>
    <property type="match status" value="1"/>
</dbReference>
<feature type="region of interest" description="Disordered" evidence="6">
    <location>
        <begin position="112"/>
        <end position="144"/>
    </location>
</feature>
<keyword evidence="4 7" id="KW-1133">Transmembrane helix</keyword>
<evidence type="ECO:0000256" key="4">
    <source>
        <dbReference type="ARBA" id="ARBA00022989"/>
    </source>
</evidence>
<comment type="subcellular location">
    <subcellularLocation>
        <location evidence="1">Cell membrane</location>
        <topology evidence="1">Multi-pass membrane protein</topology>
    </subcellularLocation>
</comment>
<organism evidence="9 10">
    <name type="scientific">Blastococcus aggregatus</name>
    <dbReference type="NCBI Taxonomy" id="38502"/>
    <lineage>
        <taxon>Bacteria</taxon>
        <taxon>Bacillati</taxon>
        <taxon>Actinomycetota</taxon>
        <taxon>Actinomycetes</taxon>
        <taxon>Geodermatophilales</taxon>
        <taxon>Geodermatophilaceae</taxon>
        <taxon>Blastococcus</taxon>
    </lineage>
</organism>
<proteinExistence type="predicted"/>
<evidence type="ECO:0000256" key="1">
    <source>
        <dbReference type="ARBA" id="ARBA00004651"/>
    </source>
</evidence>
<dbReference type="RefSeq" id="WP_097196986.1">
    <property type="nucleotide sequence ID" value="NZ_OBQI01000007.1"/>
</dbReference>
<evidence type="ECO:0000313" key="10">
    <source>
        <dbReference type="Proteomes" id="UP000219435"/>
    </source>
</evidence>
<feature type="domain" description="SSD" evidence="8">
    <location>
        <begin position="217"/>
        <end position="367"/>
    </location>
</feature>
<dbReference type="OrthoDB" id="7051771at2"/>
<dbReference type="EMBL" id="OBQI01000007">
    <property type="protein sequence ID" value="SOC52973.1"/>
    <property type="molecule type" value="Genomic_DNA"/>
</dbReference>
<dbReference type="Gene3D" id="1.20.1640.10">
    <property type="entry name" value="Multidrug efflux transporter AcrB transmembrane domain"/>
    <property type="match status" value="2"/>
</dbReference>
<dbReference type="GO" id="GO:0005886">
    <property type="term" value="C:plasma membrane"/>
    <property type="evidence" value="ECO:0007669"/>
    <property type="project" value="UniProtKB-SubCell"/>
</dbReference>
<feature type="transmembrane region" description="Helical" evidence="7">
    <location>
        <begin position="593"/>
        <end position="613"/>
    </location>
</feature>
<evidence type="ECO:0000256" key="6">
    <source>
        <dbReference type="SAM" id="MobiDB-lite"/>
    </source>
</evidence>
<feature type="transmembrane region" description="Helical" evidence="7">
    <location>
        <begin position="625"/>
        <end position="642"/>
    </location>
</feature>
<feature type="compositionally biased region" description="Low complexity" evidence="6">
    <location>
        <begin position="767"/>
        <end position="783"/>
    </location>
</feature>
<keyword evidence="3 7" id="KW-0812">Transmembrane</keyword>
<feature type="transmembrane region" description="Helical" evidence="7">
    <location>
        <begin position="342"/>
        <end position="368"/>
    </location>
</feature>